<evidence type="ECO:0000256" key="1">
    <source>
        <dbReference type="SAM" id="MobiDB-lite"/>
    </source>
</evidence>
<dbReference type="PANTHER" id="PTHR38593">
    <property type="entry name" value="BLR2558 PROTEIN"/>
    <property type="match status" value="1"/>
</dbReference>
<feature type="compositionally biased region" description="Polar residues" evidence="1">
    <location>
        <begin position="190"/>
        <end position="200"/>
    </location>
</feature>
<protein>
    <submittedName>
        <fullName evidence="3">Putative membrane protein</fullName>
    </submittedName>
</protein>
<dbReference type="RefSeq" id="WP_074778407.1">
    <property type="nucleotide sequence ID" value="NZ_FOGN01000001.1"/>
</dbReference>
<organism evidence="3 6">
    <name type="scientific">Halopseudomonas bauzanensis</name>
    <dbReference type="NCBI Taxonomy" id="653930"/>
    <lineage>
        <taxon>Bacteria</taxon>
        <taxon>Pseudomonadati</taxon>
        <taxon>Pseudomonadota</taxon>
        <taxon>Gammaproteobacteria</taxon>
        <taxon>Pseudomonadales</taxon>
        <taxon>Pseudomonadaceae</taxon>
        <taxon>Halopseudomonas</taxon>
    </lineage>
</organism>
<reference evidence="5 6" key="1">
    <citation type="submission" date="2016-10" db="EMBL/GenBank/DDBJ databases">
        <authorList>
            <person name="de Groot N.N."/>
        </authorList>
    </citation>
    <scope>NUCLEOTIDE SEQUENCE [LARGE SCALE GENOMIC DNA]</scope>
    <source>
        <strain evidence="4 5">CGMCC 1.9095</strain>
        <strain evidence="3 6">DSM 22558</strain>
    </source>
</reference>
<dbReference type="Proteomes" id="UP000186904">
    <property type="component" value="Unassembled WGS sequence"/>
</dbReference>
<feature type="region of interest" description="Disordered" evidence="1">
    <location>
        <begin position="177"/>
        <end position="208"/>
    </location>
</feature>
<dbReference type="AlphaFoldDB" id="A0A1H9R256"/>
<evidence type="ECO:0000259" key="2">
    <source>
        <dbReference type="Pfam" id="PF13628"/>
    </source>
</evidence>
<evidence type="ECO:0000313" key="4">
    <source>
        <dbReference type="EMBL" id="SFL61397.1"/>
    </source>
</evidence>
<name>A0A1H9R256_9GAMM</name>
<dbReference type="Gene3D" id="1.20.1260.10">
    <property type="match status" value="1"/>
</dbReference>
<evidence type="ECO:0000313" key="3">
    <source>
        <dbReference type="EMBL" id="SER66931.1"/>
    </source>
</evidence>
<keyword evidence="5" id="KW-1185">Reference proteome</keyword>
<evidence type="ECO:0000313" key="6">
    <source>
        <dbReference type="Proteomes" id="UP000186904"/>
    </source>
</evidence>
<accession>A0A1H9R256</accession>
<proteinExistence type="predicted"/>
<dbReference type="STRING" id="653930.SAMN05216589_1256"/>
<gene>
    <name evidence="4" type="ORF">SAMN04487855_0371</name>
    <name evidence="3" type="ORF">SAMN05216589_1256</name>
</gene>
<dbReference type="PANTHER" id="PTHR38593:SF1">
    <property type="entry name" value="BLR2558 PROTEIN"/>
    <property type="match status" value="1"/>
</dbReference>
<evidence type="ECO:0000313" key="5">
    <source>
        <dbReference type="Proteomes" id="UP000186599"/>
    </source>
</evidence>
<dbReference type="EMBL" id="FOUA01000001">
    <property type="protein sequence ID" value="SFL61397.1"/>
    <property type="molecule type" value="Genomic_DNA"/>
</dbReference>
<feature type="domain" description="DUF4142" evidence="2">
    <location>
        <begin position="34"/>
        <end position="165"/>
    </location>
</feature>
<dbReference type="InterPro" id="IPR025419">
    <property type="entry name" value="DUF4142"/>
</dbReference>
<sequence>MIRLRNLTYGLLAVGAVTALYRKYADTSQTAPVRFIDAAMLQGLAEIEAARLALERTGNDKVKEFARQMIEDHTAINRELEQLGNSRGYPVAGADSLAPKARDTLLNLRSVQSFDQAYAEHQITAHRKAIDLYRRGTRLDDFDISNFARATQSKMEHHLAMTEQLADELSAGMAPATAADAAATAEVDSGLSSGSPQQNRGDAANPHH</sequence>
<dbReference type="OrthoDB" id="7376531at2"/>
<dbReference type="Proteomes" id="UP000186599">
    <property type="component" value="Unassembled WGS sequence"/>
</dbReference>
<dbReference type="InterPro" id="IPR012347">
    <property type="entry name" value="Ferritin-like"/>
</dbReference>
<dbReference type="Pfam" id="PF13628">
    <property type="entry name" value="DUF4142"/>
    <property type="match status" value="1"/>
</dbReference>
<dbReference type="EMBL" id="FOGN01000001">
    <property type="protein sequence ID" value="SER66931.1"/>
    <property type="molecule type" value="Genomic_DNA"/>
</dbReference>